<proteinExistence type="inferred from homology"/>
<feature type="transmembrane region" description="Helical" evidence="6">
    <location>
        <begin position="128"/>
        <end position="152"/>
    </location>
</feature>
<dbReference type="OrthoDB" id="5859769at2759"/>
<comment type="similarity">
    <text evidence="2">Belongs to the nematode receptor-like protein srd family.</text>
</comment>
<accession>A0A7I8WZS7</accession>
<dbReference type="InterPro" id="IPR019421">
    <property type="entry name" value="7TM_GPCR_serpentine_rcpt_Srd"/>
</dbReference>
<keyword evidence="8" id="KW-1185">Reference proteome</keyword>
<keyword evidence="3 6" id="KW-0812">Transmembrane</keyword>
<organism evidence="7 8">
    <name type="scientific">Bursaphelenchus xylophilus</name>
    <name type="common">Pinewood nematode worm</name>
    <name type="synonym">Aphelenchoides xylophilus</name>
    <dbReference type="NCBI Taxonomy" id="6326"/>
    <lineage>
        <taxon>Eukaryota</taxon>
        <taxon>Metazoa</taxon>
        <taxon>Ecdysozoa</taxon>
        <taxon>Nematoda</taxon>
        <taxon>Chromadorea</taxon>
        <taxon>Rhabditida</taxon>
        <taxon>Tylenchina</taxon>
        <taxon>Tylenchomorpha</taxon>
        <taxon>Aphelenchoidea</taxon>
        <taxon>Aphelenchoididae</taxon>
        <taxon>Bursaphelenchus</taxon>
    </lineage>
</organism>
<dbReference type="PANTHER" id="PTHR22945">
    <property type="entry name" value="SERPENTINE RECEPTOR, CLASS D DELTA"/>
    <property type="match status" value="1"/>
</dbReference>
<dbReference type="EMBL" id="CAJFCV020000006">
    <property type="protein sequence ID" value="CAG9129610.1"/>
    <property type="molecule type" value="Genomic_DNA"/>
</dbReference>
<keyword evidence="5 6" id="KW-0472">Membrane</keyword>
<dbReference type="GO" id="GO:0016020">
    <property type="term" value="C:membrane"/>
    <property type="evidence" value="ECO:0007669"/>
    <property type="project" value="UniProtKB-SubCell"/>
</dbReference>
<evidence type="ECO:0000313" key="7">
    <source>
        <dbReference type="EMBL" id="CAD5234047.1"/>
    </source>
</evidence>
<feature type="transmembrane region" description="Helical" evidence="6">
    <location>
        <begin position="12"/>
        <end position="33"/>
    </location>
</feature>
<comment type="subcellular location">
    <subcellularLocation>
        <location evidence="1">Membrane</location>
        <topology evidence="1">Multi-pass membrane protein</topology>
    </subcellularLocation>
</comment>
<feature type="transmembrane region" description="Helical" evidence="6">
    <location>
        <begin position="188"/>
        <end position="207"/>
    </location>
</feature>
<evidence type="ECO:0000256" key="2">
    <source>
        <dbReference type="ARBA" id="ARBA00009166"/>
    </source>
</evidence>
<reference evidence="7" key="1">
    <citation type="submission" date="2020-09" db="EMBL/GenBank/DDBJ databases">
        <authorList>
            <person name="Kikuchi T."/>
        </authorList>
    </citation>
    <scope>NUCLEOTIDE SEQUENCE</scope>
    <source>
        <strain evidence="7">Ka4C1</strain>
    </source>
</reference>
<keyword evidence="4 6" id="KW-1133">Transmembrane helix</keyword>
<protein>
    <submittedName>
        <fullName evidence="7">(pine wood nematode) hypothetical protein</fullName>
    </submittedName>
</protein>
<evidence type="ECO:0000256" key="6">
    <source>
        <dbReference type="SAM" id="Phobius"/>
    </source>
</evidence>
<dbReference type="EMBL" id="CAJFDI010000006">
    <property type="protein sequence ID" value="CAD5234047.1"/>
    <property type="molecule type" value="Genomic_DNA"/>
</dbReference>
<name>A0A7I8WZS7_BURXY</name>
<comment type="caution">
    <text evidence="7">The sequence shown here is derived from an EMBL/GenBank/DDBJ whole genome shotgun (WGS) entry which is preliminary data.</text>
</comment>
<feature type="transmembrane region" description="Helical" evidence="6">
    <location>
        <begin position="270"/>
        <end position="291"/>
    </location>
</feature>
<evidence type="ECO:0000256" key="3">
    <source>
        <dbReference type="ARBA" id="ARBA00022692"/>
    </source>
</evidence>
<evidence type="ECO:0000313" key="8">
    <source>
        <dbReference type="Proteomes" id="UP000659654"/>
    </source>
</evidence>
<feature type="transmembrane region" description="Helical" evidence="6">
    <location>
        <begin position="45"/>
        <end position="67"/>
    </location>
</feature>
<dbReference type="Pfam" id="PF10317">
    <property type="entry name" value="7TM_GPCR_Srd"/>
    <property type="match status" value="1"/>
</dbReference>
<evidence type="ECO:0000256" key="5">
    <source>
        <dbReference type="ARBA" id="ARBA00023136"/>
    </source>
</evidence>
<dbReference type="SUPFAM" id="SSF81321">
    <property type="entry name" value="Family A G protein-coupled receptor-like"/>
    <property type="match status" value="1"/>
</dbReference>
<feature type="transmembrane region" description="Helical" evidence="6">
    <location>
        <begin position="236"/>
        <end position="258"/>
    </location>
</feature>
<feature type="transmembrane region" description="Helical" evidence="6">
    <location>
        <begin position="87"/>
        <end position="107"/>
    </location>
</feature>
<dbReference type="Proteomes" id="UP000659654">
    <property type="component" value="Unassembled WGS sequence"/>
</dbReference>
<dbReference type="PANTHER" id="PTHR22945:SF40">
    <property type="entry name" value="SERPENTINE RECEPTOR, CLASS D (DELTA)-RELATED"/>
    <property type="match status" value="1"/>
</dbReference>
<dbReference type="AlphaFoldDB" id="A0A7I8WZS7"/>
<dbReference type="Proteomes" id="UP000582659">
    <property type="component" value="Unassembled WGS sequence"/>
</dbReference>
<dbReference type="InterPro" id="IPR050920">
    <property type="entry name" value="Nematode_rcpt-like_delta"/>
</dbReference>
<dbReference type="SMR" id="A0A7I8WZS7"/>
<evidence type="ECO:0000256" key="4">
    <source>
        <dbReference type="ARBA" id="ARBA00022989"/>
    </source>
</evidence>
<evidence type="ECO:0000256" key="1">
    <source>
        <dbReference type="ARBA" id="ARBA00004141"/>
    </source>
</evidence>
<gene>
    <name evidence="7" type="ORF">BXYJ_LOCUS14138</name>
</gene>
<sequence>MGNQEVYYLHKWVMFTFDCLAFSVSMTLLYLVIKRSNKMPNIRPILMAGAVVDCFFSLFNIGANHLFIVSEKSLLLITHPIWTPSQAFSDVVLLISGFFVALSWLTVPVQYNYRLYIIKHGQTPPWHFLFIHAAIALTLSSIGCSLIHWVYYMNKDPAKLKMVLDEMNVTIPENYTFGNQFESRAMQIYFSYFALMSTLAIVSIIIADRKIRMSLRHKESIMGKKTKKLQAELSKALFVMAISPVFSSFSQIVYVCIAMNRKGGSLIPDLISSMLSVSGPLINSITTIYFVRPYRVFFMQLVKGRFDSSSIEVYVNQTHPGTITNRPHLSSVIMRTWSVSSTH</sequence>